<comment type="caution">
    <text evidence="1">The sequence shown here is derived from an EMBL/GenBank/DDBJ whole genome shotgun (WGS) entry which is preliminary data.</text>
</comment>
<proteinExistence type="predicted"/>
<name>A0ACC1SSK6_9APHY</name>
<gene>
    <name evidence="1" type="ORF">NM688_g5600</name>
</gene>
<accession>A0ACC1SSK6</accession>
<sequence length="421" mass="47640">MGQTSDVGGTPGQAAGRVTSFWWFGAIFFVFVHSGALAGLYYYPFSSTSWKTLLLTFVMYQGGMLGVTMGYHRLYSHRAFKAGPVVSVVIAFFGASATQGSARWWALRHRLHHRYIDDPVHDPYAASLGLLWSHLGWLFYRTQYERMNLIDTTDLDKDVVARLQHKYFVPLTFFAAFAVPPLVGQLWGDALGAFIWAGIIKCVLVWHCTFFINSAAHYHGVQPYSDENTSRGNFILAVLTCGEGNHNFHTFPQDFRSGPTALEWDPPKWILLVLHRFGLVTNLRRARPEDMDEAKLHMNLKAHVRPEVLQKLYAEGTDEHPSWTIQKAQEYATSAARCLIVIDGYVVDATAYLKDHPGGGAIIRKYALRKTQDNAKEQNRSDANPELWKQATWAFQGGINTHSRTAKRRLREFIIAKVAED</sequence>
<evidence type="ECO:0000313" key="1">
    <source>
        <dbReference type="EMBL" id="KAJ3545681.1"/>
    </source>
</evidence>
<protein>
    <submittedName>
        <fullName evidence="1">Uncharacterized protein</fullName>
    </submittedName>
</protein>
<dbReference type="Proteomes" id="UP001148662">
    <property type="component" value="Unassembled WGS sequence"/>
</dbReference>
<reference evidence="1" key="1">
    <citation type="submission" date="2022-07" db="EMBL/GenBank/DDBJ databases">
        <title>Genome Sequence of Phlebia brevispora.</title>
        <authorList>
            <person name="Buettner E."/>
        </authorList>
    </citation>
    <scope>NUCLEOTIDE SEQUENCE</scope>
    <source>
        <strain evidence="1">MPL23</strain>
    </source>
</reference>
<organism evidence="1 2">
    <name type="scientific">Phlebia brevispora</name>
    <dbReference type="NCBI Taxonomy" id="194682"/>
    <lineage>
        <taxon>Eukaryota</taxon>
        <taxon>Fungi</taxon>
        <taxon>Dikarya</taxon>
        <taxon>Basidiomycota</taxon>
        <taxon>Agaricomycotina</taxon>
        <taxon>Agaricomycetes</taxon>
        <taxon>Polyporales</taxon>
        <taxon>Meruliaceae</taxon>
        <taxon>Phlebia</taxon>
    </lineage>
</organism>
<dbReference type="EMBL" id="JANHOG010001048">
    <property type="protein sequence ID" value="KAJ3545681.1"/>
    <property type="molecule type" value="Genomic_DNA"/>
</dbReference>
<evidence type="ECO:0000313" key="2">
    <source>
        <dbReference type="Proteomes" id="UP001148662"/>
    </source>
</evidence>
<keyword evidence="2" id="KW-1185">Reference proteome</keyword>